<dbReference type="Pfam" id="PF01418">
    <property type="entry name" value="HTH_6"/>
    <property type="match status" value="1"/>
</dbReference>
<dbReference type="EMBL" id="FXBJ01000002">
    <property type="protein sequence ID" value="SMH28692.1"/>
    <property type="molecule type" value="Genomic_DNA"/>
</dbReference>
<reference evidence="6 7" key="1">
    <citation type="submission" date="2017-04" db="EMBL/GenBank/DDBJ databases">
        <authorList>
            <person name="Afonso C.L."/>
            <person name="Miller P.J."/>
            <person name="Scott M.A."/>
            <person name="Spackman E."/>
            <person name="Goraichik I."/>
            <person name="Dimitrov K.M."/>
            <person name="Suarez D.L."/>
            <person name="Swayne D.E."/>
        </authorList>
    </citation>
    <scope>NUCLEOTIDE SEQUENCE [LARGE SCALE GENOMIC DNA]</scope>
    <source>
        <strain evidence="6 7">LMG26642</strain>
    </source>
</reference>
<dbReference type="GO" id="GO:0097367">
    <property type="term" value="F:carbohydrate derivative binding"/>
    <property type="evidence" value="ECO:0007669"/>
    <property type="project" value="InterPro"/>
</dbReference>
<dbReference type="Gene3D" id="1.10.10.10">
    <property type="entry name" value="Winged helix-like DNA-binding domain superfamily/Winged helix DNA-binding domain"/>
    <property type="match status" value="1"/>
</dbReference>
<evidence type="ECO:0000256" key="1">
    <source>
        <dbReference type="ARBA" id="ARBA00023015"/>
    </source>
</evidence>
<dbReference type="PANTHER" id="PTHR30514">
    <property type="entry name" value="GLUCOKINASE"/>
    <property type="match status" value="1"/>
</dbReference>
<keyword evidence="2" id="KW-0238">DNA-binding</keyword>
<dbReference type="GO" id="GO:1901135">
    <property type="term" value="P:carbohydrate derivative metabolic process"/>
    <property type="evidence" value="ECO:0007669"/>
    <property type="project" value="InterPro"/>
</dbReference>
<dbReference type="InterPro" id="IPR001347">
    <property type="entry name" value="SIS_dom"/>
</dbReference>
<dbReference type="PROSITE" id="PS51464">
    <property type="entry name" value="SIS"/>
    <property type="match status" value="1"/>
</dbReference>
<protein>
    <submittedName>
        <fullName evidence="6">Transcriptional regulator, RpiR family</fullName>
    </submittedName>
</protein>
<keyword evidence="3" id="KW-0804">Transcription</keyword>
<proteinExistence type="predicted"/>
<dbReference type="CDD" id="cd05013">
    <property type="entry name" value="SIS_RpiR"/>
    <property type="match status" value="1"/>
</dbReference>
<keyword evidence="7" id="KW-1185">Reference proteome</keyword>
<dbReference type="OrthoDB" id="370421at2"/>
<evidence type="ECO:0000259" key="4">
    <source>
        <dbReference type="PROSITE" id="PS51071"/>
    </source>
</evidence>
<dbReference type="InterPro" id="IPR009057">
    <property type="entry name" value="Homeodomain-like_sf"/>
</dbReference>
<dbReference type="PROSITE" id="PS51071">
    <property type="entry name" value="HTH_RPIR"/>
    <property type="match status" value="1"/>
</dbReference>
<feature type="domain" description="SIS" evidence="5">
    <location>
        <begin position="124"/>
        <end position="265"/>
    </location>
</feature>
<name>A0A1X7MV00_9LACT</name>
<dbReference type="InterPro" id="IPR000281">
    <property type="entry name" value="HTH_RpiR"/>
</dbReference>
<accession>A0A1X7MV00</accession>
<dbReference type="AlphaFoldDB" id="A0A1X7MV00"/>
<evidence type="ECO:0000256" key="3">
    <source>
        <dbReference type="ARBA" id="ARBA00023163"/>
    </source>
</evidence>
<keyword evidence="1" id="KW-0805">Transcription regulation</keyword>
<evidence type="ECO:0000313" key="7">
    <source>
        <dbReference type="Proteomes" id="UP000193435"/>
    </source>
</evidence>
<sequence length="283" mass="31384">MIGENIQGRIRSIINELSNSEKKIGELILKIPSEAINMTALELATRAGTSPATVIRFCKSIDIPSFTQLKVKLSSEIESPTFEGYFDIKANEPVHEIKAKLLGNAYQSMKETIEQLNDQRIDEVVDVLLHAPIIYVYGIGASHLVAENISQKWNRIGKPTTCATDPHILISILVTAPKEAIFIGISNSGETKEVIRLVEIAKSYKIRTIGLTQFGANSVAGKVDYSIQTVRSKEAELRSAATSSLHAQFIAVDALFYTYASKQYDSSISMIRNSKEEIKKYMR</sequence>
<feature type="domain" description="HTH rpiR-type" evidence="4">
    <location>
        <begin position="4"/>
        <end position="80"/>
    </location>
</feature>
<dbReference type="InterPro" id="IPR036388">
    <property type="entry name" value="WH-like_DNA-bd_sf"/>
</dbReference>
<dbReference type="RefSeq" id="WP_085559165.1">
    <property type="nucleotide sequence ID" value="NZ_FOAH01000036.1"/>
</dbReference>
<dbReference type="SUPFAM" id="SSF46689">
    <property type="entry name" value="Homeodomain-like"/>
    <property type="match status" value="1"/>
</dbReference>
<dbReference type="InterPro" id="IPR047640">
    <property type="entry name" value="RpiR-like"/>
</dbReference>
<dbReference type="InterPro" id="IPR035472">
    <property type="entry name" value="RpiR-like_SIS"/>
</dbReference>
<evidence type="ECO:0000259" key="5">
    <source>
        <dbReference type="PROSITE" id="PS51464"/>
    </source>
</evidence>
<gene>
    <name evidence="6" type="ORF">SAMN04488700_0963</name>
</gene>
<dbReference type="Gene3D" id="3.40.50.10490">
    <property type="entry name" value="Glucose-6-phosphate isomerase like protein, domain 1"/>
    <property type="match status" value="1"/>
</dbReference>
<organism evidence="6 7">
    <name type="scientific">Carnobacterium iners</name>
    <dbReference type="NCBI Taxonomy" id="1073423"/>
    <lineage>
        <taxon>Bacteria</taxon>
        <taxon>Bacillati</taxon>
        <taxon>Bacillota</taxon>
        <taxon>Bacilli</taxon>
        <taxon>Lactobacillales</taxon>
        <taxon>Carnobacteriaceae</taxon>
        <taxon>Carnobacterium</taxon>
    </lineage>
</organism>
<dbReference type="PANTHER" id="PTHR30514:SF10">
    <property type="entry name" value="MURR_RPIR FAMILY TRANSCRIPTIONAL REGULATOR"/>
    <property type="match status" value="1"/>
</dbReference>
<dbReference type="Proteomes" id="UP000193435">
    <property type="component" value="Unassembled WGS sequence"/>
</dbReference>
<dbReference type="InterPro" id="IPR046348">
    <property type="entry name" value="SIS_dom_sf"/>
</dbReference>
<dbReference type="Pfam" id="PF01380">
    <property type="entry name" value="SIS"/>
    <property type="match status" value="1"/>
</dbReference>
<dbReference type="STRING" id="1073423.SAMN04488700_0963"/>
<evidence type="ECO:0000256" key="2">
    <source>
        <dbReference type="ARBA" id="ARBA00023125"/>
    </source>
</evidence>
<dbReference type="GO" id="GO:0003677">
    <property type="term" value="F:DNA binding"/>
    <property type="evidence" value="ECO:0007669"/>
    <property type="project" value="UniProtKB-KW"/>
</dbReference>
<dbReference type="GO" id="GO:0003700">
    <property type="term" value="F:DNA-binding transcription factor activity"/>
    <property type="evidence" value="ECO:0007669"/>
    <property type="project" value="InterPro"/>
</dbReference>
<evidence type="ECO:0000313" key="6">
    <source>
        <dbReference type="EMBL" id="SMH28692.1"/>
    </source>
</evidence>
<dbReference type="SUPFAM" id="SSF53697">
    <property type="entry name" value="SIS domain"/>
    <property type="match status" value="1"/>
</dbReference>